<organism evidence="2 3">
    <name type="scientific">Aureobasidium pullulans EXF-150</name>
    <dbReference type="NCBI Taxonomy" id="1043002"/>
    <lineage>
        <taxon>Eukaryota</taxon>
        <taxon>Fungi</taxon>
        <taxon>Dikarya</taxon>
        <taxon>Ascomycota</taxon>
        <taxon>Pezizomycotina</taxon>
        <taxon>Dothideomycetes</taxon>
        <taxon>Dothideomycetidae</taxon>
        <taxon>Dothideales</taxon>
        <taxon>Saccotheciaceae</taxon>
        <taxon>Aureobasidium</taxon>
    </lineage>
</organism>
<evidence type="ECO:0000313" key="2">
    <source>
        <dbReference type="EMBL" id="KEQ81646.1"/>
    </source>
</evidence>
<feature type="compositionally biased region" description="Polar residues" evidence="1">
    <location>
        <begin position="467"/>
        <end position="479"/>
    </location>
</feature>
<protein>
    <submittedName>
        <fullName evidence="2">Uncharacterized protein</fullName>
    </submittedName>
</protein>
<dbReference type="HOGENOM" id="CLU_548557_0_0_1"/>
<feature type="region of interest" description="Disordered" evidence="1">
    <location>
        <begin position="434"/>
        <end position="497"/>
    </location>
</feature>
<dbReference type="AlphaFoldDB" id="A0A074Y445"/>
<proteinExistence type="predicted"/>
<dbReference type="RefSeq" id="XP_029757833.1">
    <property type="nucleotide sequence ID" value="XM_029908927.1"/>
</dbReference>
<sequence>MTTKEDLVPGGRWLLQTGEGYLGALRAIAVGMAADPNLIRPLDWEFFSHEVQSFLAIRGVWTTLVLNPDNPDLENMAEFEECLHEVMDEYHDRYPSTLSYRLFLTTGDGSGLCRSSQTRTSVSSWTNIAIRYDDGLWYGCGYFAESSEDPNLQVAAQSNNVEDLTSAASDPTISEPNKTVRGTEVSINQSPEKISRVESSNTMDDLVPGGRWIQTPGNNFESAVYALAIGLSANPRVTRPLKWNSIRPERIHYDYLKPCCNTAFRGSDESFNPNDPMNEKFLSVAMEEWNKYAKNKLHLFAEIEGEITQLVVYKGDAEPTTVLVRLTGDRWEGCGYCRDDEADVSETYNTATLLPTEDVNQDALSLVVYPGITTEPEASHDAPISSDSEKMGEKFELELQTVLSRSEPLLIAISGIVPAMEKLNMSLNEVRTGLRAATKPTRDRSYTGPKRKPNTAFPKVPSAADMNDTQVHQSNASTQSISAYHDADHDDSCSDSD</sequence>
<name>A0A074Y445_AURPU</name>
<evidence type="ECO:0000256" key="1">
    <source>
        <dbReference type="SAM" id="MobiDB-lite"/>
    </source>
</evidence>
<keyword evidence="3" id="KW-1185">Reference proteome</keyword>
<gene>
    <name evidence="2" type="ORF">M438DRAFT_382989</name>
</gene>
<dbReference type="Proteomes" id="UP000030706">
    <property type="component" value="Unassembled WGS sequence"/>
</dbReference>
<feature type="compositionally biased region" description="Basic and acidic residues" evidence="1">
    <location>
        <begin position="485"/>
        <end position="497"/>
    </location>
</feature>
<reference evidence="2 3" key="1">
    <citation type="journal article" date="2014" name="BMC Genomics">
        <title>Genome sequencing of four Aureobasidium pullulans varieties: biotechnological potential, stress tolerance, and description of new species.</title>
        <authorList>
            <person name="Gostin Ar C."/>
            <person name="Ohm R.A."/>
            <person name="Kogej T."/>
            <person name="Sonjak S."/>
            <person name="Turk M."/>
            <person name="Zajc J."/>
            <person name="Zalar P."/>
            <person name="Grube M."/>
            <person name="Sun H."/>
            <person name="Han J."/>
            <person name="Sharma A."/>
            <person name="Chiniquy J."/>
            <person name="Ngan C.Y."/>
            <person name="Lipzen A."/>
            <person name="Barry K."/>
            <person name="Grigoriev I.V."/>
            <person name="Gunde-Cimerman N."/>
        </authorList>
    </citation>
    <scope>NUCLEOTIDE SEQUENCE [LARGE SCALE GENOMIC DNA]</scope>
    <source>
        <strain evidence="2 3">EXF-150</strain>
    </source>
</reference>
<accession>A0A074Y445</accession>
<dbReference type="EMBL" id="KL584990">
    <property type="protein sequence ID" value="KEQ81646.1"/>
    <property type="molecule type" value="Genomic_DNA"/>
</dbReference>
<evidence type="ECO:0000313" key="3">
    <source>
        <dbReference type="Proteomes" id="UP000030706"/>
    </source>
</evidence>
<dbReference type="GeneID" id="40751233"/>